<feature type="region of interest" description="Disordered" evidence="1">
    <location>
        <begin position="210"/>
        <end position="235"/>
    </location>
</feature>
<sequence>MATFRTVVVGTGFIGPVHVEALRRAGVQVDGIVGSTPAKSRAACERLGLPTEFGTFEEALADPSIDCIHLATPNRLHFDQAKAVLRAGKHVVCEKPLAMNSTESGELVRLAKQSGRAAAVAYNIRFYPLCHEAAARVRNDTLGNLLHVTGSYVQDWLLKETDFNWRVLAADGGELRAVADIGTHWLDLIQFITGRHITSVCADLRTVHPTRQRPTGSVETYSGGANSDDGPTAAASEPVEIATEDCGAILLRFAGGANGCLWVSQTTAGKKNCLRYELAGAKQSLAWNSESPNRLEIGSRDQPNECMVRDPALMDASAAAISSYPGGHNEGFPDTFKQLFRCFYGSIAKGEVSGPAPYPTFQEGHREILLCEAILKSHREQRWVDVAGEDGAG</sequence>
<evidence type="ECO:0000256" key="1">
    <source>
        <dbReference type="SAM" id="MobiDB-lite"/>
    </source>
</evidence>
<gene>
    <name evidence="4" type="primary">afr_7</name>
    <name evidence="4" type="ORF">TBK1r_33800</name>
</gene>
<feature type="domain" description="Gfo/Idh/MocA-like oxidoreductase N-terminal" evidence="2">
    <location>
        <begin position="4"/>
        <end position="122"/>
    </location>
</feature>
<protein>
    <submittedName>
        <fullName evidence="4">1,5-anhydro-D-fructose reductase</fullName>
        <ecNumber evidence="4">1.1.1.292</ecNumber>
    </submittedName>
</protein>
<accession>A0ABX5XR00</accession>
<evidence type="ECO:0000259" key="3">
    <source>
        <dbReference type="Pfam" id="PF22725"/>
    </source>
</evidence>
<dbReference type="PANTHER" id="PTHR43708:SF3">
    <property type="entry name" value="OXIDOREDUCTASE"/>
    <property type="match status" value="1"/>
</dbReference>
<dbReference type="InterPro" id="IPR036291">
    <property type="entry name" value="NAD(P)-bd_dom_sf"/>
</dbReference>
<dbReference type="SUPFAM" id="SSF55347">
    <property type="entry name" value="Glyceraldehyde-3-phosphate dehydrogenase-like, C-terminal domain"/>
    <property type="match status" value="1"/>
</dbReference>
<dbReference type="Pfam" id="PF01408">
    <property type="entry name" value="GFO_IDH_MocA"/>
    <property type="match status" value="1"/>
</dbReference>
<name>A0ABX5XR00_9BACT</name>
<dbReference type="EC" id="1.1.1.292" evidence="4"/>
<dbReference type="InterPro" id="IPR051317">
    <property type="entry name" value="Gfo/Idh/MocA_oxidoreduct"/>
</dbReference>
<dbReference type="Pfam" id="PF22725">
    <property type="entry name" value="GFO_IDH_MocA_C3"/>
    <property type="match status" value="1"/>
</dbReference>
<evidence type="ECO:0000313" key="5">
    <source>
        <dbReference type="Proteomes" id="UP000318081"/>
    </source>
</evidence>
<feature type="compositionally biased region" description="Polar residues" evidence="1">
    <location>
        <begin position="212"/>
        <end position="225"/>
    </location>
</feature>
<dbReference type="EMBL" id="CP036432">
    <property type="protein sequence ID" value="QDV84435.1"/>
    <property type="molecule type" value="Genomic_DNA"/>
</dbReference>
<keyword evidence="4" id="KW-0560">Oxidoreductase</keyword>
<dbReference type="InterPro" id="IPR000683">
    <property type="entry name" value="Gfo/Idh/MocA-like_OxRdtase_N"/>
</dbReference>
<keyword evidence="5" id="KW-1185">Reference proteome</keyword>
<evidence type="ECO:0000313" key="4">
    <source>
        <dbReference type="EMBL" id="QDV84435.1"/>
    </source>
</evidence>
<dbReference type="Gene3D" id="3.30.360.10">
    <property type="entry name" value="Dihydrodipicolinate Reductase, domain 2"/>
    <property type="match status" value="1"/>
</dbReference>
<dbReference type="Gene3D" id="3.40.50.720">
    <property type="entry name" value="NAD(P)-binding Rossmann-like Domain"/>
    <property type="match status" value="1"/>
</dbReference>
<organism evidence="4 5">
    <name type="scientific">Stieleria magnilauensis</name>
    <dbReference type="NCBI Taxonomy" id="2527963"/>
    <lineage>
        <taxon>Bacteria</taxon>
        <taxon>Pseudomonadati</taxon>
        <taxon>Planctomycetota</taxon>
        <taxon>Planctomycetia</taxon>
        <taxon>Pirellulales</taxon>
        <taxon>Pirellulaceae</taxon>
        <taxon>Stieleria</taxon>
    </lineage>
</organism>
<dbReference type="InterPro" id="IPR055170">
    <property type="entry name" value="GFO_IDH_MocA-like_dom"/>
</dbReference>
<feature type="domain" description="GFO/IDH/MocA-like oxidoreductase" evidence="3">
    <location>
        <begin position="132"/>
        <end position="285"/>
    </location>
</feature>
<dbReference type="GO" id="GO:0033712">
    <property type="term" value="F:1,5-anhydro-D-fructose reductase (1,5-anhydro-D-mannitol-forming) activity"/>
    <property type="evidence" value="ECO:0007669"/>
    <property type="project" value="UniProtKB-EC"/>
</dbReference>
<dbReference type="SUPFAM" id="SSF51735">
    <property type="entry name" value="NAD(P)-binding Rossmann-fold domains"/>
    <property type="match status" value="1"/>
</dbReference>
<evidence type="ECO:0000259" key="2">
    <source>
        <dbReference type="Pfam" id="PF01408"/>
    </source>
</evidence>
<proteinExistence type="predicted"/>
<reference evidence="4 5" key="1">
    <citation type="submission" date="2019-02" db="EMBL/GenBank/DDBJ databases">
        <title>Deep-cultivation of Planctomycetes and their phenomic and genomic characterization uncovers novel biology.</title>
        <authorList>
            <person name="Wiegand S."/>
            <person name="Jogler M."/>
            <person name="Boedeker C."/>
            <person name="Pinto D."/>
            <person name="Vollmers J."/>
            <person name="Rivas-Marin E."/>
            <person name="Kohn T."/>
            <person name="Peeters S.H."/>
            <person name="Heuer A."/>
            <person name="Rast P."/>
            <person name="Oberbeckmann S."/>
            <person name="Bunk B."/>
            <person name="Jeske O."/>
            <person name="Meyerdierks A."/>
            <person name="Storesund J.E."/>
            <person name="Kallscheuer N."/>
            <person name="Luecker S."/>
            <person name="Lage O.M."/>
            <person name="Pohl T."/>
            <person name="Merkel B.J."/>
            <person name="Hornburger P."/>
            <person name="Mueller R.-W."/>
            <person name="Bruemmer F."/>
            <person name="Labrenz M."/>
            <person name="Spormann A.M."/>
            <person name="Op den Camp H."/>
            <person name="Overmann J."/>
            <person name="Amann R."/>
            <person name="Jetten M.S.M."/>
            <person name="Mascher T."/>
            <person name="Medema M.H."/>
            <person name="Devos D.P."/>
            <person name="Kaster A.-K."/>
            <person name="Ovreas L."/>
            <person name="Rohde M."/>
            <person name="Galperin M.Y."/>
            <person name="Jogler C."/>
        </authorList>
    </citation>
    <scope>NUCLEOTIDE SEQUENCE [LARGE SCALE GENOMIC DNA]</scope>
    <source>
        <strain evidence="4 5">TBK1r</strain>
    </source>
</reference>
<dbReference type="RefSeq" id="WP_145212685.1">
    <property type="nucleotide sequence ID" value="NZ_CP036432.1"/>
</dbReference>
<dbReference type="PANTHER" id="PTHR43708">
    <property type="entry name" value="CONSERVED EXPRESSED OXIDOREDUCTASE (EUROFUNG)"/>
    <property type="match status" value="1"/>
</dbReference>
<dbReference type="Proteomes" id="UP000318081">
    <property type="component" value="Chromosome"/>
</dbReference>